<feature type="compositionally biased region" description="Basic and acidic residues" evidence="1">
    <location>
        <begin position="1"/>
        <end position="11"/>
    </location>
</feature>
<feature type="region of interest" description="Disordered" evidence="1">
    <location>
        <begin position="436"/>
        <end position="462"/>
    </location>
</feature>
<feature type="compositionally biased region" description="Low complexity" evidence="1">
    <location>
        <begin position="48"/>
        <end position="57"/>
    </location>
</feature>
<accession>A0A4S8LLE0</accession>
<protein>
    <submittedName>
        <fullName evidence="2">Uncharacterized protein</fullName>
    </submittedName>
</protein>
<dbReference type="EMBL" id="ML179349">
    <property type="protein sequence ID" value="THU90007.1"/>
    <property type="molecule type" value="Genomic_DNA"/>
</dbReference>
<organism evidence="2 3">
    <name type="scientific">Dendrothele bispora (strain CBS 962.96)</name>
    <dbReference type="NCBI Taxonomy" id="1314807"/>
    <lineage>
        <taxon>Eukaryota</taxon>
        <taxon>Fungi</taxon>
        <taxon>Dikarya</taxon>
        <taxon>Basidiomycota</taxon>
        <taxon>Agaricomycotina</taxon>
        <taxon>Agaricomycetes</taxon>
        <taxon>Agaricomycetidae</taxon>
        <taxon>Agaricales</taxon>
        <taxon>Agaricales incertae sedis</taxon>
        <taxon>Dendrothele</taxon>
    </lineage>
</organism>
<reference evidence="2 3" key="1">
    <citation type="journal article" date="2019" name="Nat. Ecol. Evol.">
        <title>Megaphylogeny resolves global patterns of mushroom evolution.</title>
        <authorList>
            <person name="Varga T."/>
            <person name="Krizsan K."/>
            <person name="Foldi C."/>
            <person name="Dima B."/>
            <person name="Sanchez-Garcia M."/>
            <person name="Sanchez-Ramirez S."/>
            <person name="Szollosi G.J."/>
            <person name="Szarkandi J.G."/>
            <person name="Papp V."/>
            <person name="Albert L."/>
            <person name="Andreopoulos W."/>
            <person name="Angelini C."/>
            <person name="Antonin V."/>
            <person name="Barry K.W."/>
            <person name="Bougher N.L."/>
            <person name="Buchanan P."/>
            <person name="Buyck B."/>
            <person name="Bense V."/>
            <person name="Catcheside P."/>
            <person name="Chovatia M."/>
            <person name="Cooper J."/>
            <person name="Damon W."/>
            <person name="Desjardin D."/>
            <person name="Finy P."/>
            <person name="Geml J."/>
            <person name="Haridas S."/>
            <person name="Hughes K."/>
            <person name="Justo A."/>
            <person name="Karasinski D."/>
            <person name="Kautmanova I."/>
            <person name="Kiss B."/>
            <person name="Kocsube S."/>
            <person name="Kotiranta H."/>
            <person name="LaButti K.M."/>
            <person name="Lechner B.E."/>
            <person name="Liimatainen K."/>
            <person name="Lipzen A."/>
            <person name="Lukacs Z."/>
            <person name="Mihaltcheva S."/>
            <person name="Morgado L.N."/>
            <person name="Niskanen T."/>
            <person name="Noordeloos M.E."/>
            <person name="Ohm R.A."/>
            <person name="Ortiz-Santana B."/>
            <person name="Ovrebo C."/>
            <person name="Racz N."/>
            <person name="Riley R."/>
            <person name="Savchenko A."/>
            <person name="Shiryaev A."/>
            <person name="Soop K."/>
            <person name="Spirin V."/>
            <person name="Szebenyi C."/>
            <person name="Tomsovsky M."/>
            <person name="Tulloss R.E."/>
            <person name="Uehling J."/>
            <person name="Grigoriev I.V."/>
            <person name="Vagvolgyi C."/>
            <person name="Papp T."/>
            <person name="Martin F.M."/>
            <person name="Miettinen O."/>
            <person name="Hibbett D.S."/>
            <person name="Nagy L.G."/>
        </authorList>
    </citation>
    <scope>NUCLEOTIDE SEQUENCE [LARGE SCALE GENOMIC DNA]</scope>
    <source>
        <strain evidence="2 3">CBS 962.96</strain>
    </source>
</reference>
<name>A0A4S8LLE0_DENBC</name>
<feature type="region of interest" description="Disordered" evidence="1">
    <location>
        <begin position="1"/>
        <end position="92"/>
    </location>
</feature>
<dbReference type="AlphaFoldDB" id="A0A4S8LLE0"/>
<sequence>MAKSTRKDHQTGSKSKSSSKTRSKTRSRGRSTTRRQGATPEATPEGKNSVSDDSSSNSEDEDERPKCKRKRTTRATIVESLRNKKKRKGDGASTILTRSRVLLVYFHARGHHTSTGVACLIQVSTVMNHEIIEAGCRNVAHKDPERSQVLELYDKLVEVVPDTVDLLREVLENEALDELVTAMSLAASQSISNDVRELKSRILVWAKQFLHIDNYDPPISDDDKAGRGWHHPQIARLLCTPIKLPEFERNPKKFCARVRENSIPINHQSFPACFYHDGGKKASEHKDFVCEHLLLSEILAKVWVDIFLGHTTSAAFSETPNARFTVLKKGKAYRYGITQVTYRTIAYASVLMRHSLSASSDWRNDDGAVIKRDAFDAVIALFEDPELTQPDWNADLLSTWNRTIGWMLPNSDEITGLVSNDDQDSSLHMIRSLVRSKQAQMSRQSDEVSNGSSTGNITTTAP</sequence>
<evidence type="ECO:0000313" key="3">
    <source>
        <dbReference type="Proteomes" id="UP000297245"/>
    </source>
</evidence>
<gene>
    <name evidence="2" type="ORF">K435DRAFT_864707</name>
</gene>
<feature type="compositionally biased region" description="Basic residues" evidence="1">
    <location>
        <begin position="17"/>
        <end position="33"/>
    </location>
</feature>
<proteinExistence type="predicted"/>
<feature type="compositionally biased region" description="Low complexity" evidence="1">
    <location>
        <begin position="449"/>
        <end position="462"/>
    </location>
</feature>
<dbReference type="Proteomes" id="UP000297245">
    <property type="component" value="Unassembled WGS sequence"/>
</dbReference>
<evidence type="ECO:0000313" key="2">
    <source>
        <dbReference type="EMBL" id="THU90007.1"/>
    </source>
</evidence>
<keyword evidence="3" id="KW-1185">Reference proteome</keyword>
<dbReference type="InterPro" id="IPR046521">
    <property type="entry name" value="DUF6698"/>
</dbReference>
<dbReference type="Pfam" id="PF20414">
    <property type="entry name" value="DUF6698"/>
    <property type="match status" value="1"/>
</dbReference>
<dbReference type="OrthoDB" id="3059875at2759"/>
<evidence type="ECO:0000256" key="1">
    <source>
        <dbReference type="SAM" id="MobiDB-lite"/>
    </source>
</evidence>